<dbReference type="OrthoDB" id="9809206at2"/>
<evidence type="ECO:0000313" key="12">
    <source>
        <dbReference type="EMBL" id="SFF02644.1"/>
    </source>
</evidence>
<dbReference type="InterPro" id="IPR018422">
    <property type="entry name" value="Cation/H_exchanger_CPA1"/>
</dbReference>
<dbReference type="GO" id="GO:0015385">
    <property type="term" value="F:sodium:proton antiporter activity"/>
    <property type="evidence" value="ECO:0007669"/>
    <property type="project" value="InterPro"/>
</dbReference>
<keyword evidence="8 10" id="KW-0472">Membrane</keyword>
<feature type="transmembrane region" description="Helical" evidence="10">
    <location>
        <begin position="370"/>
        <end position="391"/>
    </location>
</feature>
<dbReference type="STRING" id="930128.SAMN05192532_11060"/>
<comment type="subcellular location">
    <subcellularLocation>
        <location evidence="1">Cell membrane</location>
        <topology evidence="1">Multi-pass membrane protein</topology>
    </subcellularLocation>
</comment>
<evidence type="ECO:0000256" key="1">
    <source>
        <dbReference type="ARBA" id="ARBA00004651"/>
    </source>
</evidence>
<keyword evidence="13" id="KW-1185">Reference proteome</keyword>
<evidence type="ECO:0000256" key="2">
    <source>
        <dbReference type="ARBA" id="ARBA00022448"/>
    </source>
</evidence>
<dbReference type="Proteomes" id="UP000199516">
    <property type="component" value="Unassembled WGS sequence"/>
</dbReference>
<keyword evidence="7" id="KW-0406">Ion transport</keyword>
<feature type="transmembrane region" description="Helical" evidence="10">
    <location>
        <begin position="29"/>
        <end position="48"/>
    </location>
</feature>
<feature type="domain" description="Cation/H+ exchanger transmembrane" evidence="11">
    <location>
        <begin position="24"/>
        <end position="391"/>
    </location>
</feature>
<dbReference type="Pfam" id="PF00999">
    <property type="entry name" value="Na_H_Exchanger"/>
    <property type="match status" value="1"/>
</dbReference>
<dbReference type="GO" id="GO:0098719">
    <property type="term" value="P:sodium ion import across plasma membrane"/>
    <property type="evidence" value="ECO:0007669"/>
    <property type="project" value="TreeGrafter"/>
</dbReference>
<keyword evidence="6" id="KW-0915">Sodium</keyword>
<dbReference type="PANTHER" id="PTHR10110">
    <property type="entry name" value="SODIUM/HYDROGEN EXCHANGER"/>
    <property type="match status" value="1"/>
</dbReference>
<feature type="transmembrane region" description="Helical" evidence="10">
    <location>
        <begin position="109"/>
        <end position="133"/>
    </location>
</feature>
<evidence type="ECO:0000256" key="6">
    <source>
        <dbReference type="ARBA" id="ARBA00023053"/>
    </source>
</evidence>
<evidence type="ECO:0000313" key="13">
    <source>
        <dbReference type="Proteomes" id="UP000199516"/>
    </source>
</evidence>
<dbReference type="GO" id="GO:0015386">
    <property type="term" value="F:potassium:proton antiporter activity"/>
    <property type="evidence" value="ECO:0007669"/>
    <property type="project" value="TreeGrafter"/>
</dbReference>
<sequence>MDAYKLMTIAAIGFFVFALDKNQKKFPAPIILIAAGMFLAVFPYFSSMELTKEFIFHWILPALLFTSAYQFPQDQLKRKAAIIVTLGTVCIAITAVMLGFALYAAGQLLVGVSLAGAMLISSLLIPTDPVTVVSILTQGNDKHHLAETIEGESLLNDGTSVVIFSLFSGYYFGSQSLHIGTFILDFFYTALGGAIVGLLISWFVAKGIHKITFHVYQVWLTILLAYGSFYIGEALGVSGVIATVVSGLLLAKELTNKEEEEEKELRRDLKNFWGIMEPFLLSIVFVFIGIESIDFIQMDGLLFVIIGFLLSVIVRGIVLLATIKSVKPWRKSYTNGDITLVTWGGIKGTMSLALLLSITGQSGGSDDGLLSWAFMMIMLSLIVQSLTFYPLKEKLGD</sequence>
<feature type="transmembrane region" description="Helical" evidence="10">
    <location>
        <begin position="179"/>
        <end position="204"/>
    </location>
</feature>
<dbReference type="PANTHER" id="PTHR10110:SF86">
    <property type="entry name" value="SODIUM_HYDROGEN EXCHANGER 7"/>
    <property type="match status" value="1"/>
</dbReference>
<reference evidence="12 13" key="1">
    <citation type="submission" date="2016-10" db="EMBL/GenBank/DDBJ databases">
        <authorList>
            <person name="de Groot N.N."/>
        </authorList>
    </citation>
    <scope>NUCLEOTIDE SEQUENCE [LARGE SCALE GENOMIC DNA]</scope>
    <source>
        <strain evidence="12 13">DSM 23995</strain>
    </source>
</reference>
<evidence type="ECO:0000259" key="11">
    <source>
        <dbReference type="Pfam" id="PF00999"/>
    </source>
</evidence>
<feature type="transmembrane region" description="Helical" evidence="10">
    <location>
        <begin position="338"/>
        <end position="358"/>
    </location>
</feature>
<accession>A0A1I2FAZ1</accession>
<feature type="transmembrane region" description="Helical" evidence="10">
    <location>
        <begin position="54"/>
        <end position="71"/>
    </location>
</feature>
<keyword evidence="3" id="KW-1003">Cell membrane</keyword>
<dbReference type="RefSeq" id="WP_091663952.1">
    <property type="nucleotide sequence ID" value="NZ_FONT01000010.1"/>
</dbReference>
<proteinExistence type="predicted"/>
<keyword evidence="4 10" id="KW-0812">Transmembrane</keyword>
<dbReference type="InterPro" id="IPR038770">
    <property type="entry name" value="Na+/solute_symporter_sf"/>
</dbReference>
<name>A0A1I2FAZ1_9BACI</name>
<feature type="transmembrane region" description="Helical" evidence="10">
    <location>
        <begin position="272"/>
        <end position="290"/>
    </location>
</feature>
<evidence type="ECO:0000256" key="3">
    <source>
        <dbReference type="ARBA" id="ARBA00022475"/>
    </source>
</evidence>
<evidence type="ECO:0000256" key="9">
    <source>
        <dbReference type="ARBA" id="ARBA00023201"/>
    </source>
</evidence>
<feature type="transmembrane region" description="Helical" evidence="10">
    <location>
        <begin position="235"/>
        <end position="251"/>
    </location>
</feature>
<dbReference type="GO" id="GO:0005886">
    <property type="term" value="C:plasma membrane"/>
    <property type="evidence" value="ECO:0007669"/>
    <property type="project" value="UniProtKB-SubCell"/>
</dbReference>
<evidence type="ECO:0000256" key="5">
    <source>
        <dbReference type="ARBA" id="ARBA00022989"/>
    </source>
</evidence>
<dbReference type="Gene3D" id="1.20.1530.20">
    <property type="match status" value="1"/>
</dbReference>
<protein>
    <submittedName>
        <fullName evidence="12">Sodium/proton antiporter, CPA1 family</fullName>
    </submittedName>
</protein>
<evidence type="ECO:0000256" key="7">
    <source>
        <dbReference type="ARBA" id="ARBA00023065"/>
    </source>
</evidence>
<dbReference type="EMBL" id="FONT01000010">
    <property type="protein sequence ID" value="SFF02644.1"/>
    <property type="molecule type" value="Genomic_DNA"/>
</dbReference>
<evidence type="ECO:0000256" key="10">
    <source>
        <dbReference type="SAM" id="Phobius"/>
    </source>
</evidence>
<feature type="transmembrane region" description="Helical" evidence="10">
    <location>
        <begin position="302"/>
        <end position="326"/>
    </location>
</feature>
<keyword evidence="5 10" id="KW-1133">Transmembrane helix</keyword>
<organism evidence="12 13">
    <name type="scientific">Alteribacillus iranensis</name>
    <dbReference type="NCBI Taxonomy" id="930128"/>
    <lineage>
        <taxon>Bacteria</taxon>
        <taxon>Bacillati</taxon>
        <taxon>Bacillota</taxon>
        <taxon>Bacilli</taxon>
        <taxon>Bacillales</taxon>
        <taxon>Bacillaceae</taxon>
        <taxon>Alteribacillus</taxon>
    </lineage>
</organism>
<dbReference type="GO" id="GO:0051453">
    <property type="term" value="P:regulation of intracellular pH"/>
    <property type="evidence" value="ECO:0007669"/>
    <property type="project" value="TreeGrafter"/>
</dbReference>
<keyword evidence="9" id="KW-0739">Sodium transport</keyword>
<keyword evidence="2" id="KW-0813">Transport</keyword>
<feature type="transmembrane region" description="Helical" evidence="10">
    <location>
        <begin position="211"/>
        <end position="229"/>
    </location>
</feature>
<feature type="transmembrane region" description="Helical" evidence="10">
    <location>
        <begin position="83"/>
        <end position="103"/>
    </location>
</feature>
<evidence type="ECO:0000256" key="4">
    <source>
        <dbReference type="ARBA" id="ARBA00022692"/>
    </source>
</evidence>
<dbReference type="AlphaFoldDB" id="A0A1I2FAZ1"/>
<evidence type="ECO:0000256" key="8">
    <source>
        <dbReference type="ARBA" id="ARBA00023136"/>
    </source>
</evidence>
<gene>
    <name evidence="12" type="ORF">SAMN05192532_11060</name>
</gene>
<dbReference type="InterPro" id="IPR006153">
    <property type="entry name" value="Cation/H_exchanger_TM"/>
</dbReference>